<dbReference type="InterPro" id="IPR025995">
    <property type="entry name" value="Tudor-knot"/>
</dbReference>
<dbReference type="GO" id="GO:0006281">
    <property type="term" value="P:DNA repair"/>
    <property type="evidence" value="ECO:0007669"/>
    <property type="project" value="UniProtKB-KW"/>
</dbReference>
<dbReference type="FunFam" id="1.10.274.30:FF:000001">
    <property type="entry name" value="Mortality factor 4-like protein 1"/>
    <property type="match status" value="1"/>
</dbReference>
<feature type="domain" description="Chromo" evidence="13">
    <location>
        <begin position="10"/>
        <end position="78"/>
    </location>
</feature>
<dbReference type="GO" id="GO:0035267">
    <property type="term" value="C:NuA4 histone acetyltransferase complex"/>
    <property type="evidence" value="ECO:0007669"/>
    <property type="project" value="TreeGrafter"/>
</dbReference>
<evidence type="ECO:0000256" key="10">
    <source>
        <dbReference type="ARBA" id="ARBA00023242"/>
    </source>
</evidence>
<dbReference type="Proteomes" id="UP000257200">
    <property type="component" value="Unplaced"/>
</dbReference>
<dbReference type="Gene3D" id="2.30.30.140">
    <property type="match status" value="1"/>
</dbReference>
<dbReference type="InterPro" id="IPR038217">
    <property type="entry name" value="MRG_C_sf"/>
</dbReference>
<dbReference type="PANTHER" id="PTHR10880:SF48">
    <property type="entry name" value="MORTALITY FACTOR 4 LIKE 2"/>
    <property type="match status" value="1"/>
</dbReference>
<dbReference type="PIRSF" id="PIRSF038133">
    <property type="entry name" value="HAT_Nua4_EAF3/MRG15"/>
    <property type="match status" value="1"/>
</dbReference>
<evidence type="ECO:0000256" key="3">
    <source>
        <dbReference type="ARBA" id="ARBA00022763"/>
    </source>
</evidence>
<keyword evidence="2" id="KW-0341">Growth regulation</keyword>
<keyword evidence="3" id="KW-0227">DNA damage</keyword>
<dbReference type="FunFam" id="2.30.30.140:FF:000024">
    <property type="entry name" value="Mortality factor 4-like protein 1"/>
    <property type="match status" value="1"/>
</dbReference>
<dbReference type="InterPro" id="IPR008676">
    <property type="entry name" value="MRG"/>
</dbReference>
<dbReference type="Gene3D" id="1.10.274.30">
    <property type="entry name" value="MRG domain"/>
    <property type="match status" value="1"/>
</dbReference>
<proteinExistence type="predicted"/>
<dbReference type="SMART" id="SM00298">
    <property type="entry name" value="CHROMO"/>
    <property type="match status" value="1"/>
</dbReference>
<dbReference type="GO" id="GO:0006325">
    <property type="term" value="P:chromatin organization"/>
    <property type="evidence" value="ECO:0007669"/>
    <property type="project" value="UniProtKB-KW"/>
</dbReference>
<dbReference type="InterPro" id="IPR026541">
    <property type="entry name" value="MRG_dom"/>
</dbReference>
<dbReference type="AlphaFoldDB" id="A0A3Q1EQ96"/>
<evidence type="ECO:0000256" key="4">
    <source>
        <dbReference type="ARBA" id="ARBA00022853"/>
    </source>
</evidence>
<dbReference type="Pfam" id="PF11717">
    <property type="entry name" value="Tudor-knot"/>
    <property type="match status" value="1"/>
</dbReference>
<dbReference type="GO" id="GO:0006355">
    <property type="term" value="P:regulation of DNA-templated transcription"/>
    <property type="evidence" value="ECO:0007669"/>
    <property type="project" value="InterPro"/>
</dbReference>
<reference evidence="14" key="2">
    <citation type="submission" date="2025-09" db="UniProtKB">
        <authorList>
            <consortium name="Ensembl"/>
        </authorList>
    </citation>
    <scope>IDENTIFICATION</scope>
</reference>
<evidence type="ECO:0000256" key="9">
    <source>
        <dbReference type="ARBA" id="ARBA00023204"/>
    </source>
</evidence>
<dbReference type="PROSITE" id="PS51640">
    <property type="entry name" value="MRG"/>
    <property type="match status" value="1"/>
</dbReference>
<sequence length="305" mass="35249">MAPKQDPKPKFQEGERVLCFHGPLLYEAKCVKINIKDKQIKYFIHYSGWNKNWDEWVPESRVLKYVDSNLQKQKELQRANQSWKLLRNTVKSFCLHTAPGAGEGTSSGGDPTHPPRKKRARVDPTVESEETFINRVEVKVKIPEELKPWLVDDWDLITRQKQLFHLPAKKNVDAVLEDYANYKKSRGNSDSKEFAVNEVVAGIREYFNVMLGTQLLYKFERPQYADILANHQDTSMSQIYGAPHLLRLFVRIGAMLAYTPLDEKSLALLLSYLQDFLKYLVKNSASLFNASDYEVAPPEYHRKAV</sequence>
<comment type="subcellular location">
    <subcellularLocation>
        <location evidence="1">Nucleus</location>
    </subcellularLocation>
</comment>
<dbReference type="SUPFAM" id="SSF54160">
    <property type="entry name" value="Chromo domain-like"/>
    <property type="match status" value="1"/>
</dbReference>
<evidence type="ECO:0000256" key="12">
    <source>
        <dbReference type="SAM" id="MobiDB-lite"/>
    </source>
</evidence>
<keyword evidence="10" id="KW-0539">Nucleus</keyword>
<keyword evidence="4" id="KW-0156">Chromatin regulator</keyword>
<evidence type="ECO:0000256" key="6">
    <source>
        <dbReference type="ARBA" id="ARBA00023015"/>
    </source>
</evidence>
<dbReference type="GO" id="GO:0006310">
    <property type="term" value="P:DNA recombination"/>
    <property type="evidence" value="ECO:0007669"/>
    <property type="project" value="UniProtKB-KW"/>
</dbReference>
<evidence type="ECO:0000256" key="7">
    <source>
        <dbReference type="ARBA" id="ARBA00023163"/>
    </source>
</evidence>
<dbReference type="GeneTree" id="ENSGT00950000182965"/>
<evidence type="ECO:0000256" key="2">
    <source>
        <dbReference type="ARBA" id="ARBA00022604"/>
    </source>
</evidence>
<keyword evidence="6" id="KW-0805">Transcription regulation</keyword>
<evidence type="ECO:0000256" key="1">
    <source>
        <dbReference type="ARBA" id="ARBA00004123"/>
    </source>
</evidence>
<protein>
    <recommendedName>
        <fullName evidence="11">Mortality factor 4-like protein 1</fullName>
    </recommendedName>
</protein>
<name>A0A3Q1EQ96_9TELE</name>
<keyword evidence="9" id="KW-0234">DNA repair</keyword>
<dbReference type="Pfam" id="PF05712">
    <property type="entry name" value="MRG"/>
    <property type="match status" value="1"/>
</dbReference>
<keyword evidence="8" id="KW-0233">DNA recombination</keyword>
<accession>A0A3Q1EQ96</accession>
<reference evidence="14" key="1">
    <citation type="submission" date="2025-08" db="UniProtKB">
        <authorList>
            <consortium name="Ensembl"/>
        </authorList>
    </citation>
    <scope>IDENTIFICATION</scope>
</reference>
<keyword evidence="15" id="KW-1185">Reference proteome</keyword>
<evidence type="ECO:0000256" key="11">
    <source>
        <dbReference type="ARBA" id="ARBA00071326"/>
    </source>
</evidence>
<dbReference type="Ensembl" id="ENSAPOT00000005694.1">
    <property type="protein sequence ID" value="ENSAPOP00000007001.1"/>
    <property type="gene ID" value="ENSAPOG00000008936.1"/>
</dbReference>
<dbReference type="InterPro" id="IPR000953">
    <property type="entry name" value="Chromo/chromo_shadow_dom"/>
</dbReference>
<dbReference type="InterPro" id="IPR016197">
    <property type="entry name" value="Chromo-like_dom_sf"/>
</dbReference>
<evidence type="ECO:0000256" key="8">
    <source>
        <dbReference type="ARBA" id="ARBA00023172"/>
    </source>
</evidence>
<evidence type="ECO:0000313" key="15">
    <source>
        <dbReference type="Proteomes" id="UP000257200"/>
    </source>
</evidence>
<dbReference type="GO" id="GO:0005634">
    <property type="term" value="C:nucleus"/>
    <property type="evidence" value="ECO:0007669"/>
    <property type="project" value="UniProtKB-SubCell"/>
</dbReference>
<keyword evidence="7" id="KW-0804">Transcription</keyword>
<organism evidence="14 15">
    <name type="scientific">Acanthochromis polyacanthus</name>
    <name type="common">spiny chromis</name>
    <dbReference type="NCBI Taxonomy" id="80966"/>
    <lineage>
        <taxon>Eukaryota</taxon>
        <taxon>Metazoa</taxon>
        <taxon>Chordata</taxon>
        <taxon>Craniata</taxon>
        <taxon>Vertebrata</taxon>
        <taxon>Euteleostomi</taxon>
        <taxon>Actinopterygii</taxon>
        <taxon>Neopterygii</taxon>
        <taxon>Teleostei</taxon>
        <taxon>Neoteleostei</taxon>
        <taxon>Acanthomorphata</taxon>
        <taxon>Ovalentaria</taxon>
        <taxon>Pomacentridae</taxon>
        <taxon>Acanthochromis</taxon>
    </lineage>
</organism>
<keyword evidence="5" id="KW-0007">Acetylation</keyword>
<dbReference type="PANTHER" id="PTHR10880">
    <property type="entry name" value="MORTALITY FACTOR 4-LIKE PROTEIN"/>
    <property type="match status" value="1"/>
</dbReference>
<dbReference type="CDD" id="cd18983">
    <property type="entry name" value="CBD_MSL3_like"/>
    <property type="match status" value="1"/>
</dbReference>
<feature type="region of interest" description="Disordered" evidence="12">
    <location>
        <begin position="97"/>
        <end position="124"/>
    </location>
</feature>
<evidence type="ECO:0000313" key="14">
    <source>
        <dbReference type="Ensembl" id="ENSAPOP00000007001.1"/>
    </source>
</evidence>
<evidence type="ECO:0000259" key="13">
    <source>
        <dbReference type="SMART" id="SM00298"/>
    </source>
</evidence>
<evidence type="ECO:0000256" key="5">
    <source>
        <dbReference type="ARBA" id="ARBA00022990"/>
    </source>
</evidence>